<dbReference type="InterPro" id="IPR033801">
    <property type="entry name" value="CBM6-CBM35-CBM36-like_1"/>
</dbReference>
<dbReference type="SMART" id="SM00231">
    <property type="entry name" value="FA58C"/>
    <property type="match status" value="1"/>
</dbReference>
<dbReference type="InterPro" id="IPR055149">
    <property type="entry name" value="Agl_cat_D2"/>
</dbReference>
<dbReference type="Gene3D" id="2.160.20.10">
    <property type="entry name" value="Single-stranded right-handed beta-helix, Pectin lyase-like"/>
    <property type="match status" value="1"/>
</dbReference>
<dbReference type="Pfam" id="PF22815">
    <property type="entry name" value="CatAgl_D1"/>
    <property type="match status" value="1"/>
</dbReference>
<dbReference type="SMART" id="SM00710">
    <property type="entry name" value="PbH1"/>
    <property type="match status" value="8"/>
</dbReference>
<evidence type="ECO:0000259" key="2">
    <source>
        <dbReference type="PROSITE" id="PS50022"/>
    </source>
</evidence>
<dbReference type="InterPro" id="IPR012334">
    <property type="entry name" value="Pectin_lyas_fold"/>
</dbReference>
<proteinExistence type="predicted"/>
<dbReference type="SUPFAM" id="SSF51126">
    <property type="entry name" value="Pectin lyase-like"/>
    <property type="match status" value="1"/>
</dbReference>
<keyword evidence="4" id="KW-1185">Reference proteome</keyword>
<feature type="domain" description="F5/8 type C" evidence="2">
    <location>
        <begin position="607"/>
        <end position="750"/>
    </location>
</feature>
<feature type="region of interest" description="Disordered" evidence="1">
    <location>
        <begin position="596"/>
        <end position="615"/>
    </location>
</feature>
<accession>A0A8J4EM69</accession>
<dbReference type="InterPro" id="IPR006626">
    <property type="entry name" value="PbH1"/>
</dbReference>
<organism evidence="3 4">
    <name type="scientific">Actinocatenispora comari</name>
    <dbReference type="NCBI Taxonomy" id="2807577"/>
    <lineage>
        <taxon>Bacteria</taxon>
        <taxon>Bacillati</taxon>
        <taxon>Actinomycetota</taxon>
        <taxon>Actinomycetes</taxon>
        <taxon>Micromonosporales</taxon>
        <taxon>Micromonosporaceae</taxon>
        <taxon>Actinocatenispora</taxon>
    </lineage>
</organism>
<dbReference type="InterPro" id="IPR008979">
    <property type="entry name" value="Galactose-bd-like_sf"/>
</dbReference>
<evidence type="ECO:0000313" key="4">
    <source>
        <dbReference type="Proteomes" id="UP000614996"/>
    </source>
</evidence>
<dbReference type="InterPro" id="IPR011050">
    <property type="entry name" value="Pectin_lyase_fold/virulence"/>
</dbReference>
<dbReference type="Pfam" id="PF00754">
    <property type="entry name" value="F5_F8_type_C"/>
    <property type="match status" value="1"/>
</dbReference>
<evidence type="ECO:0000313" key="3">
    <source>
        <dbReference type="EMBL" id="GIL30052.1"/>
    </source>
</evidence>
<comment type="caution">
    <text evidence="3">The sequence shown here is derived from an EMBL/GenBank/DDBJ whole genome shotgun (WGS) entry which is preliminary data.</text>
</comment>
<dbReference type="InterPro" id="IPR000421">
    <property type="entry name" value="FA58C"/>
</dbReference>
<dbReference type="Pfam" id="PF22816">
    <property type="entry name" value="CatAgl_D2"/>
    <property type="match status" value="1"/>
</dbReference>
<dbReference type="SUPFAM" id="SSF49785">
    <property type="entry name" value="Galactose-binding domain-like"/>
    <property type="match status" value="1"/>
</dbReference>
<dbReference type="Gene3D" id="2.60.120.260">
    <property type="entry name" value="Galactose-binding domain-like"/>
    <property type="match status" value="2"/>
</dbReference>
<name>A0A8J4EM69_9ACTN</name>
<dbReference type="Proteomes" id="UP000614996">
    <property type="component" value="Unassembled WGS sequence"/>
</dbReference>
<reference evidence="4" key="1">
    <citation type="journal article" date="2021" name="Int. J. Syst. Evol. Microbiol.">
        <title>Actinocatenispora comari sp. nov., an endophytic actinomycete isolated from aerial parts of Comarum salesowianum.</title>
        <authorList>
            <person name="Oyunbileg N."/>
            <person name="Iizaka Y."/>
            <person name="Hamada M."/>
            <person name="Davaapurev B.O."/>
            <person name="Fukumoto A."/>
            <person name="Tsetseg B."/>
            <person name="Kato F."/>
            <person name="Tamura T."/>
            <person name="Batkhuu J."/>
            <person name="Anzai Y."/>
        </authorList>
    </citation>
    <scope>NUCLEOTIDE SEQUENCE [LARGE SCALE GENOMIC DNA]</scope>
    <source>
        <strain evidence="4">NUM-2625</strain>
    </source>
</reference>
<gene>
    <name evidence="3" type="ORF">NUM_53060</name>
</gene>
<evidence type="ECO:0000256" key="1">
    <source>
        <dbReference type="SAM" id="MobiDB-lite"/>
    </source>
</evidence>
<sequence length="750" mass="76755">MSRISPHHPRTVLPRLGTGLAALGLAALGLAVPAGPVAAHPQHRPLRAAADAPAGVGADVPFTEYEAEAAHTTGTVVGPDLTQGTVASEASGREAVQLAAGQYVQFTLTAAANAVDVSYHLARGAAGTLSVYVGDGKVGTLSLDAKYTYLDTGNIAGSTTHHFFDDARLLLGTTAAAGDTVRLQVDGGDVPATVDVADFEDVPDPIAQPAGSISVTDAPYHADPAGAADATGAIDQALADARSQGRSVYLPKGTYRTTGPLQANGLTLTGAGPWYSVLHGSHLIDASNSSGATTLSHFAAIGEITTRSGSSANSFVNGSLGAGSAISDVWIQHQEVGIWLMGPGNSNLTIEHNRILDNTADGINFNGTVTGSTVRDNFLRNTGDDGIALWSLYAADAHDTITHNTVIQPNLANGIALYGGTDLTVSDNLVADTNALGSGIAVSNQQFIAGQGFSPLSGTIALAGNYLLRTGALNPNWHHPMSAIRFDAYDYPIDADVRLTDTRIVDSPYSAIEVVGGAGDGKQVTGLTVRDTTVSNVGTVVLQAETGGSGTFTGVTATGVGVDGIYDCPYPASGSTFAITDGGGNSGWDTTWGDCSTWPQPGDDGGNPPPADGNLAAGRPVTASGHQDVYVPANAVDGDANSYWESTDDAFPQWLQVDLGSATTVSRIVLTLPPSAAWQARTETLSVTGSTDGSSFHGVVGAAGYRFDPATGNQVTIPVDPASVRFLRLTFTANTGWPAGQVSEFEVYAG</sequence>
<dbReference type="PROSITE" id="PS50022">
    <property type="entry name" value="FA58C_3"/>
    <property type="match status" value="1"/>
</dbReference>
<dbReference type="RefSeq" id="WP_207127696.1">
    <property type="nucleotide sequence ID" value="NZ_BOPO01000111.1"/>
</dbReference>
<protein>
    <submittedName>
        <fullName evidence="3">Mycodextranase</fullName>
    </submittedName>
</protein>
<dbReference type="EMBL" id="BOPO01000111">
    <property type="protein sequence ID" value="GIL30052.1"/>
    <property type="molecule type" value="Genomic_DNA"/>
</dbReference>
<dbReference type="AlphaFoldDB" id="A0A8J4EM69"/>